<evidence type="ECO:0000256" key="1">
    <source>
        <dbReference type="SAM" id="MobiDB-lite"/>
    </source>
</evidence>
<keyword evidence="3" id="KW-1185">Reference proteome</keyword>
<dbReference type="Proteomes" id="UP000320338">
    <property type="component" value="Unassembled WGS sequence"/>
</dbReference>
<organism evidence="2 3">
    <name type="scientific">Pseudonocardia hydrocarbonoxydans</name>
    <dbReference type="NCBI Taxonomy" id="76726"/>
    <lineage>
        <taxon>Bacteria</taxon>
        <taxon>Bacillati</taxon>
        <taxon>Actinomycetota</taxon>
        <taxon>Actinomycetes</taxon>
        <taxon>Pseudonocardiales</taxon>
        <taxon>Pseudonocardiaceae</taxon>
        <taxon>Pseudonocardia</taxon>
    </lineage>
</organism>
<sequence>MTSELSDIDIGFNVSSDTPPGRDPDSHSPTLREYHRLLWSKPLPDGTPFTLIPSGRAHYLLHESAKGRFSLSSDAINNQHRGLLSDAYGSQAQQVNDDFCRATMTVGGYMLFPGERLDRKPTINQHRGMHPRIRDRFDLTLECIRRHYTGENSPLSETLARYANFFALFESFTGYVEHFLLQALVDGSGQVRFFRLFDGFNPNPLPSEVDDYDTYLDRQREFVTTRNAHIAAYIRAHSPPVRPSV</sequence>
<dbReference type="OrthoDB" id="1664004at2"/>
<feature type="region of interest" description="Disordered" evidence="1">
    <location>
        <begin position="1"/>
        <end position="29"/>
    </location>
</feature>
<reference evidence="2 3" key="1">
    <citation type="submission" date="2019-06" db="EMBL/GenBank/DDBJ databases">
        <title>Whole genome shotgun sequence of Pseudonocardia hydrocarbonoxydans NBRC 14498.</title>
        <authorList>
            <person name="Hosoyama A."/>
            <person name="Uohara A."/>
            <person name="Ohji S."/>
            <person name="Ichikawa N."/>
        </authorList>
    </citation>
    <scope>NUCLEOTIDE SEQUENCE [LARGE SCALE GENOMIC DNA]</scope>
    <source>
        <strain evidence="2 3">NBRC 14498</strain>
    </source>
</reference>
<dbReference type="InterPro" id="IPR054263">
    <property type="entry name" value="DUF6994"/>
</dbReference>
<protein>
    <submittedName>
        <fullName evidence="2">Uncharacterized protein</fullName>
    </submittedName>
</protein>
<evidence type="ECO:0000313" key="2">
    <source>
        <dbReference type="EMBL" id="GEC21122.1"/>
    </source>
</evidence>
<dbReference type="AlphaFoldDB" id="A0A4Y3WQF5"/>
<feature type="compositionally biased region" description="Basic and acidic residues" evidence="1">
    <location>
        <begin position="20"/>
        <end position="29"/>
    </location>
</feature>
<name>A0A4Y3WQF5_9PSEU</name>
<dbReference type="EMBL" id="BJNG01000029">
    <property type="protein sequence ID" value="GEC21122.1"/>
    <property type="molecule type" value="Genomic_DNA"/>
</dbReference>
<dbReference type="RefSeq" id="WP_141279809.1">
    <property type="nucleotide sequence ID" value="NZ_BAAARZ010000085.1"/>
</dbReference>
<comment type="caution">
    <text evidence="2">The sequence shown here is derived from an EMBL/GenBank/DDBJ whole genome shotgun (WGS) entry which is preliminary data.</text>
</comment>
<dbReference type="Pfam" id="PF22507">
    <property type="entry name" value="DUF6994"/>
    <property type="match status" value="1"/>
</dbReference>
<gene>
    <name evidence="2" type="ORF">PHY01_34050</name>
</gene>
<accession>A0A4Y3WQF5</accession>
<evidence type="ECO:0000313" key="3">
    <source>
        <dbReference type="Proteomes" id="UP000320338"/>
    </source>
</evidence>
<proteinExistence type="predicted"/>